<dbReference type="PRINTS" id="PR00096">
    <property type="entry name" value="GATASE"/>
</dbReference>
<evidence type="ECO:0000256" key="3">
    <source>
        <dbReference type="ARBA" id="ARBA00022598"/>
    </source>
</evidence>
<feature type="active site" description="Nucleophile" evidence="8">
    <location>
        <position position="249"/>
    </location>
</feature>
<evidence type="ECO:0000256" key="4">
    <source>
        <dbReference type="ARBA" id="ARBA00022741"/>
    </source>
</evidence>
<sequence length="362" mass="38229">MEKAFLILATGETIEGNHIGASGCSIGELVFTTGMEGYTETLTDPSYAGQTVIQTFPLIGNYGVNAEDCEGVPALSGYVVSECCDTPSNFRAECTVDGFLKEHGICGISGIDTRYRTKMIRDGGTVNAAVTDSLPEDIGGLVVKLKNYSVSGAVGKVSTKKTVVYPAYGEKKFSVVLVDYGAKKNITESLRKLGCEVTVVPHDTGAEKILALCPDGVMLSNGPGDPAENVGCIAEIKKLIGKVPVFGICLGHQLTALAMGAKTGKLPFGHRGGNQPVRDTLTGRTYMTSQNHGYAVIPESLSGIGDISFVNMNDGSCEGVSYTGKYCFTVQFHPEAHSGPHDTGFLFGRFVSMMEDFGNAKG</sequence>
<keyword evidence="6 8" id="KW-0315">Glutamine amidotransferase</keyword>
<dbReference type="GO" id="GO:0044205">
    <property type="term" value="P:'de novo' UMP biosynthetic process"/>
    <property type="evidence" value="ECO:0007669"/>
    <property type="project" value="UniProtKB-UniRule"/>
</dbReference>
<evidence type="ECO:0000256" key="2">
    <source>
        <dbReference type="ARBA" id="ARBA00007800"/>
    </source>
</evidence>
<comment type="pathway">
    <text evidence="8">Pyrimidine metabolism; UMP biosynthesis via de novo pathway; (S)-dihydroorotate from bicarbonate: step 1/3.</text>
</comment>
<keyword evidence="3 8" id="KW-0436">Ligase</keyword>
<organism evidence="10 11">
    <name type="scientific">Candidatus Colimorpha enterica</name>
    <dbReference type="NCBI Taxonomy" id="3083063"/>
    <lineage>
        <taxon>Bacteria</taxon>
        <taxon>Pseudomonadati</taxon>
        <taxon>Bacteroidota</taxon>
        <taxon>Bacteroidia</taxon>
        <taxon>Bacteroidales</taxon>
        <taxon>Candidatus Colimorpha</taxon>
    </lineage>
</organism>
<evidence type="ECO:0000256" key="8">
    <source>
        <dbReference type="HAMAP-Rule" id="MF_01209"/>
    </source>
</evidence>
<feature type="domain" description="Carbamoyl-phosphate synthase small subunit N-terminal" evidence="9">
    <location>
        <begin position="2"/>
        <end position="131"/>
    </location>
</feature>
<dbReference type="InterPro" id="IPR035686">
    <property type="entry name" value="CPSase_GATase1"/>
</dbReference>
<comment type="subunit">
    <text evidence="8">Composed of two chains; the small (or glutamine) chain promotes the hydrolysis of glutamine to ammonia, which is used by the large (or ammonia) chain to synthesize carbamoyl phosphate. Tetramer of heterodimers (alpha,beta)4.</text>
</comment>
<dbReference type="PANTHER" id="PTHR43418:SF7">
    <property type="entry name" value="CARBAMOYL-PHOSPHATE SYNTHASE SMALL CHAIN"/>
    <property type="match status" value="1"/>
</dbReference>
<dbReference type="NCBIfam" id="TIGR01368">
    <property type="entry name" value="CPSaseIIsmall"/>
    <property type="match status" value="1"/>
</dbReference>
<feature type="binding site" evidence="8">
    <location>
        <position position="253"/>
    </location>
    <ligand>
        <name>L-glutamine</name>
        <dbReference type="ChEBI" id="CHEBI:58359"/>
    </ligand>
</feature>
<dbReference type="PANTHER" id="PTHR43418">
    <property type="entry name" value="MULTIFUNCTIONAL TRYPTOPHAN BIOSYNTHESIS PROTEIN-RELATED"/>
    <property type="match status" value="1"/>
</dbReference>
<keyword evidence="8" id="KW-0665">Pyrimidine biosynthesis</keyword>
<feature type="binding site" evidence="8">
    <location>
        <position position="222"/>
    </location>
    <ligand>
        <name>L-glutamine</name>
        <dbReference type="ChEBI" id="CHEBI:58359"/>
    </ligand>
</feature>
<feature type="region of interest" description="CPSase" evidence="8">
    <location>
        <begin position="1"/>
        <end position="173"/>
    </location>
</feature>
<dbReference type="Proteomes" id="UP001139365">
    <property type="component" value="Unassembled WGS sequence"/>
</dbReference>
<dbReference type="InterPro" id="IPR050472">
    <property type="entry name" value="Anth_synth/Amidotransfase"/>
</dbReference>
<dbReference type="InterPro" id="IPR017926">
    <property type="entry name" value="GATASE"/>
</dbReference>
<dbReference type="AlphaFoldDB" id="A0AAE3FFX3"/>
<feature type="active site" evidence="8">
    <location>
        <position position="335"/>
    </location>
</feature>
<dbReference type="NCBIfam" id="NF009475">
    <property type="entry name" value="PRK12838.1"/>
    <property type="match status" value="1"/>
</dbReference>
<dbReference type="SUPFAM" id="SSF52317">
    <property type="entry name" value="Class I glutamine amidotransferase-like"/>
    <property type="match status" value="1"/>
</dbReference>
<dbReference type="PRINTS" id="PR00099">
    <property type="entry name" value="CPSGATASE"/>
</dbReference>
<dbReference type="InterPro" id="IPR006274">
    <property type="entry name" value="CarbamoylP_synth_ssu"/>
</dbReference>
<evidence type="ECO:0000256" key="1">
    <source>
        <dbReference type="ARBA" id="ARBA00005077"/>
    </source>
</evidence>
<reference evidence="10 11" key="1">
    <citation type="submission" date="2022-03" db="EMBL/GenBank/DDBJ databases">
        <title>Metagenome-assembled genomes from swine fecal metagenomes.</title>
        <authorList>
            <person name="Holman D.B."/>
            <person name="Kommadath A."/>
        </authorList>
    </citation>
    <scope>NUCLEOTIDE SEQUENCE [LARGE SCALE GENOMIC DNA]</scope>
    <source>
        <strain evidence="10">SUG147</strain>
    </source>
</reference>
<feature type="binding site" evidence="8">
    <location>
        <position position="293"/>
    </location>
    <ligand>
        <name>L-glutamine</name>
        <dbReference type="ChEBI" id="CHEBI:58359"/>
    </ligand>
</feature>
<keyword evidence="5 8" id="KW-0067">ATP-binding</keyword>
<protein>
    <recommendedName>
        <fullName evidence="8">Carbamoyl phosphate synthase small chain</fullName>
        <ecNumber evidence="8">6.3.5.5</ecNumber>
    </recommendedName>
    <alternativeName>
        <fullName evidence="8">Carbamoyl phosphate synthetase glutamine chain</fullName>
    </alternativeName>
</protein>
<feature type="binding site" evidence="8">
    <location>
        <position position="294"/>
    </location>
    <ligand>
        <name>L-glutamine</name>
        <dbReference type="ChEBI" id="CHEBI:58359"/>
    </ligand>
</feature>
<proteinExistence type="inferred from homology"/>
<dbReference type="SMART" id="SM01097">
    <property type="entry name" value="CPSase_sm_chain"/>
    <property type="match status" value="1"/>
</dbReference>
<feature type="binding site" evidence="8">
    <location>
        <position position="250"/>
    </location>
    <ligand>
        <name>L-glutamine</name>
        <dbReference type="ChEBI" id="CHEBI:58359"/>
    </ligand>
</feature>
<dbReference type="GO" id="GO:0006526">
    <property type="term" value="P:L-arginine biosynthetic process"/>
    <property type="evidence" value="ECO:0007669"/>
    <property type="project" value="UniProtKB-UniRule"/>
</dbReference>
<feature type="binding site" evidence="8">
    <location>
        <position position="46"/>
    </location>
    <ligand>
        <name>L-glutamine</name>
        <dbReference type="ChEBI" id="CHEBI:58359"/>
    </ligand>
</feature>
<dbReference type="GO" id="GO:0005524">
    <property type="term" value="F:ATP binding"/>
    <property type="evidence" value="ECO:0007669"/>
    <property type="project" value="UniProtKB-UniRule"/>
</dbReference>
<dbReference type="GO" id="GO:0006207">
    <property type="term" value="P:'de novo' pyrimidine nucleobase biosynthetic process"/>
    <property type="evidence" value="ECO:0007669"/>
    <property type="project" value="InterPro"/>
</dbReference>
<evidence type="ECO:0000256" key="5">
    <source>
        <dbReference type="ARBA" id="ARBA00022840"/>
    </source>
</evidence>
<dbReference type="PROSITE" id="PS51273">
    <property type="entry name" value="GATASE_TYPE_1"/>
    <property type="match status" value="1"/>
</dbReference>
<dbReference type="GO" id="GO:0004088">
    <property type="term" value="F:carbamoyl-phosphate synthase (glutamine-hydrolyzing) activity"/>
    <property type="evidence" value="ECO:0007669"/>
    <property type="project" value="UniProtKB-UniRule"/>
</dbReference>
<dbReference type="Gene3D" id="3.40.50.880">
    <property type="match status" value="1"/>
</dbReference>
<keyword evidence="8" id="KW-0055">Arginine biosynthesis</keyword>
<comment type="caution">
    <text evidence="10">The sequence shown here is derived from an EMBL/GenBank/DDBJ whole genome shotgun (WGS) entry which is preliminary data.</text>
</comment>
<dbReference type="GO" id="GO:0006541">
    <property type="term" value="P:glutamine metabolic process"/>
    <property type="evidence" value="ECO:0007669"/>
    <property type="project" value="InterPro"/>
</dbReference>
<dbReference type="EMBL" id="JALEMU010000053">
    <property type="protein sequence ID" value="MCI5755307.1"/>
    <property type="molecule type" value="Genomic_DNA"/>
</dbReference>
<gene>
    <name evidence="8" type="primary">carA</name>
    <name evidence="10" type="ORF">MR241_03310</name>
</gene>
<dbReference type="Pfam" id="PF00988">
    <property type="entry name" value="CPSase_sm_chain"/>
    <property type="match status" value="1"/>
</dbReference>
<dbReference type="SUPFAM" id="SSF52021">
    <property type="entry name" value="Carbamoyl phosphate synthetase, small subunit N-terminal domain"/>
    <property type="match status" value="1"/>
</dbReference>
<dbReference type="CDD" id="cd01744">
    <property type="entry name" value="GATase1_CPSase"/>
    <property type="match status" value="1"/>
</dbReference>
<comment type="catalytic activity">
    <reaction evidence="7 8">
        <text>hydrogencarbonate + L-glutamine + 2 ATP + H2O = carbamoyl phosphate + L-glutamate + 2 ADP + phosphate + 2 H(+)</text>
        <dbReference type="Rhea" id="RHEA:18633"/>
        <dbReference type="ChEBI" id="CHEBI:15377"/>
        <dbReference type="ChEBI" id="CHEBI:15378"/>
        <dbReference type="ChEBI" id="CHEBI:17544"/>
        <dbReference type="ChEBI" id="CHEBI:29985"/>
        <dbReference type="ChEBI" id="CHEBI:30616"/>
        <dbReference type="ChEBI" id="CHEBI:43474"/>
        <dbReference type="ChEBI" id="CHEBI:58228"/>
        <dbReference type="ChEBI" id="CHEBI:58359"/>
        <dbReference type="ChEBI" id="CHEBI:456216"/>
        <dbReference type="EC" id="6.3.5.5"/>
    </reaction>
</comment>
<comment type="catalytic activity">
    <reaction evidence="8">
        <text>L-glutamine + H2O = L-glutamate + NH4(+)</text>
        <dbReference type="Rhea" id="RHEA:15889"/>
        <dbReference type="ChEBI" id="CHEBI:15377"/>
        <dbReference type="ChEBI" id="CHEBI:28938"/>
        <dbReference type="ChEBI" id="CHEBI:29985"/>
        <dbReference type="ChEBI" id="CHEBI:58359"/>
    </reaction>
</comment>
<dbReference type="InterPro" id="IPR036480">
    <property type="entry name" value="CarbP_synth_ssu_N_sf"/>
</dbReference>
<feature type="active site" evidence="8">
    <location>
        <position position="333"/>
    </location>
</feature>
<comment type="similarity">
    <text evidence="2 8">Belongs to the CarA family.</text>
</comment>
<evidence type="ECO:0000313" key="10">
    <source>
        <dbReference type="EMBL" id="MCI5755307.1"/>
    </source>
</evidence>
<dbReference type="InterPro" id="IPR029062">
    <property type="entry name" value="Class_I_gatase-like"/>
</dbReference>
<evidence type="ECO:0000256" key="7">
    <source>
        <dbReference type="ARBA" id="ARBA00048816"/>
    </source>
</evidence>
<dbReference type="HAMAP" id="MF_01209">
    <property type="entry name" value="CPSase_S_chain"/>
    <property type="match status" value="1"/>
</dbReference>
<comment type="function">
    <text evidence="8">Small subunit of the glutamine-dependent carbamoyl phosphate synthetase (CPSase). CPSase catalyzes the formation of carbamoyl phosphate from the ammonia moiety of glutamine, carbonate, and phosphate donated by ATP, constituting the first step of 2 biosynthetic pathways, one leading to arginine and/or urea and the other to pyrimidine nucleotides. The small subunit (glutamine amidotransferase) binds and cleaves glutamine to supply the large subunit with the substrate ammonia.</text>
</comment>
<feature type="binding site" evidence="8">
    <location>
        <position position="291"/>
    </location>
    <ligand>
        <name>L-glutamine</name>
        <dbReference type="ChEBI" id="CHEBI:58359"/>
    </ligand>
</feature>
<evidence type="ECO:0000259" key="9">
    <source>
        <dbReference type="SMART" id="SM01097"/>
    </source>
</evidence>
<dbReference type="InterPro" id="IPR002474">
    <property type="entry name" value="CarbamoylP_synth_ssu_N"/>
</dbReference>
<feature type="binding site" evidence="8">
    <location>
        <position position="224"/>
    </location>
    <ligand>
        <name>L-glutamine</name>
        <dbReference type="ChEBI" id="CHEBI:58359"/>
    </ligand>
</feature>
<evidence type="ECO:0000256" key="6">
    <source>
        <dbReference type="ARBA" id="ARBA00022962"/>
    </source>
</evidence>
<name>A0AAE3FFX3_9BACT</name>
<dbReference type="Gene3D" id="3.50.30.20">
    <property type="entry name" value="Carbamoyl-phosphate synthase small subunit, N-terminal domain"/>
    <property type="match status" value="1"/>
</dbReference>
<comment type="pathway">
    <text evidence="1 8">Amino-acid biosynthesis; L-arginine biosynthesis; carbamoyl phosphate from bicarbonate: step 1/1.</text>
</comment>
<accession>A0AAE3FFX3</accession>
<dbReference type="Pfam" id="PF00117">
    <property type="entry name" value="GATase"/>
    <property type="match status" value="1"/>
</dbReference>
<dbReference type="PRINTS" id="PR00097">
    <property type="entry name" value="ANTSNTHASEII"/>
</dbReference>
<keyword evidence="4 8" id="KW-0547">Nucleotide-binding</keyword>
<evidence type="ECO:0000313" key="11">
    <source>
        <dbReference type="Proteomes" id="UP001139365"/>
    </source>
</evidence>
<dbReference type="EC" id="6.3.5.5" evidence="8"/>
<keyword evidence="8" id="KW-0028">Amino-acid biosynthesis</keyword>